<name>A0ABU5UZU0_9GAMM</name>
<proteinExistence type="predicted"/>
<evidence type="ECO:0000313" key="2">
    <source>
        <dbReference type="Proteomes" id="UP001301653"/>
    </source>
</evidence>
<comment type="caution">
    <text evidence="1">The sequence shown here is derived from an EMBL/GenBank/DDBJ whole genome shotgun (WGS) entry which is preliminary data.</text>
</comment>
<protein>
    <recommendedName>
        <fullName evidence="3">Lipoprotein</fullName>
    </recommendedName>
</protein>
<dbReference type="EMBL" id="JAYFUH010000061">
    <property type="protein sequence ID" value="MEA5666604.1"/>
    <property type="molecule type" value="Genomic_DNA"/>
</dbReference>
<reference evidence="1 2" key="1">
    <citation type="submission" date="2023-12" db="EMBL/GenBank/DDBJ databases">
        <title>Stenotrophomonas guangdongensis sp. nov., isolated from wilted pepper plants (Capsicum annuum).</title>
        <authorList>
            <person name="Qiu M."/>
            <person name="Li Y."/>
            <person name="Liu Q."/>
            <person name="Zhang X."/>
            <person name="Huang Y."/>
            <person name="Guo R."/>
            <person name="Hu M."/>
            <person name="Zhou J."/>
            <person name="Zhou X."/>
        </authorList>
    </citation>
    <scope>NUCLEOTIDE SEQUENCE [LARGE SCALE GENOMIC DNA]</scope>
    <source>
        <strain evidence="1 2">MH1</strain>
    </source>
</reference>
<accession>A0ABU5UZU0</accession>
<keyword evidence="2" id="KW-1185">Reference proteome</keyword>
<evidence type="ECO:0008006" key="3">
    <source>
        <dbReference type="Google" id="ProtNLM"/>
    </source>
</evidence>
<sequence length="140" mass="14584">MLFFAIATLSGCSTKPVASVASQPVPADRIFAYQPAGNDPMTGTLIVARDAGAMMGACPFAFSVDGKVTAHIRRGESATLAIPAGNRIISAEPTGKGVCSWGNEDKQRRETSVTIETGVQTKVRVGVTNDGIIQITPTAF</sequence>
<dbReference type="RefSeq" id="WP_323437933.1">
    <property type="nucleotide sequence ID" value="NZ_JAYFUH010000061.1"/>
</dbReference>
<organism evidence="1 2">
    <name type="scientific">Stenotrophomonas capsici</name>
    <dbReference type="NCBI Taxonomy" id="3110230"/>
    <lineage>
        <taxon>Bacteria</taxon>
        <taxon>Pseudomonadati</taxon>
        <taxon>Pseudomonadota</taxon>
        <taxon>Gammaproteobacteria</taxon>
        <taxon>Lysobacterales</taxon>
        <taxon>Lysobacteraceae</taxon>
        <taxon>Stenotrophomonas</taxon>
    </lineage>
</organism>
<evidence type="ECO:0000313" key="1">
    <source>
        <dbReference type="EMBL" id="MEA5666604.1"/>
    </source>
</evidence>
<gene>
    <name evidence="1" type="ORF">VA603_03520</name>
</gene>
<dbReference type="Proteomes" id="UP001301653">
    <property type="component" value="Unassembled WGS sequence"/>
</dbReference>